<gene>
    <name evidence="4" type="ORF">A3C11_01005</name>
</gene>
<evidence type="ECO:0000313" key="4">
    <source>
        <dbReference type="EMBL" id="OHA00966.1"/>
    </source>
</evidence>
<evidence type="ECO:0000259" key="3">
    <source>
        <dbReference type="PROSITE" id="PS51747"/>
    </source>
</evidence>
<feature type="domain" description="CMP/dCMP-type deaminase" evidence="3">
    <location>
        <begin position="136"/>
        <end position="276"/>
    </location>
</feature>
<dbReference type="InterPro" id="IPR016193">
    <property type="entry name" value="Cytidine_deaminase-like"/>
</dbReference>
<dbReference type="SUPFAM" id="SSF53927">
    <property type="entry name" value="Cytidine deaminase-like"/>
    <property type="match status" value="1"/>
</dbReference>
<evidence type="ECO:0000256" key="2">
    <source>
        <dbReference type="ARBA" id="ARBA00022833"/>
    </source>
</evidence>
<dbReference type="PROSITE" id="PS00903">
    <property type="entry name" value="CYT_DCMP_DEAMINASES_1"/>
    <property type="match status" value="1"/>
</dbReference>
<organism evidence="4 5">
    <name type="scientific">Candidatus Sungbacteria bacterium RIFCSPHIGHO2_02_FULL_49_12</name>
    <dbReference type="NCBI Taxonomy" id="1802271"/>
    <lineage>
        <taxon>Bacteria</taxon>
        <taxon>Candidatus Sungiibacteriota</taxon>
    </lineage>
</organism>
<evidence type="ECO:0000256" key="1">
    <source>
        <dbReference type="ARBA" id="ARBA00022723"/>
    </source>
</evidence>
<name>A0A1G2KNM2_9BACT</name>
<keyword evidence="2" id="KW-0862">Zinc</keyword>
<dbReference type="Pfam" id="PF00383">
    <property type="entry name" value="dCMP_cyt_deam_1"/>
    <property type="match status" value="1"/>
</dbReference>
<sequence>MKKVIVAYVPVLHQGYRKFFEKYATEGVLSLYVIPDELLVRFDDLRKDIRRLSAHDAATAVNAWKIFPEVGLADEPRLENLRGVNVPVVMPDDDLSRTFAAEHLPQNYVMFDASIFLRWDRTKVLAERVVEANRQVSHEAFDREVIAMCFRQAERATNLWRQVAGAIVLNGKVLLIAENRQLPSPQTPYYEGDARSFFKQGLHIELTTDEHAEARLIGEAARQGIALSGASLYLTTFPCPPCAKLVGTAGICRLYFAEGYAMLDGERVLRDSNIELIRVEMK</sequence>
<dbReference type="GO" id="GO:0008270">
    <property type="term" value="F:zinc ion binding"/>
    <property type="evidence" value="ECO:0007669"/>
    <property type="project" value="InterPro"/>
</dbReference>
<proteinExistence type="predicted"/>
<dbReference type="InterPro" id="IPR016192">
    <property type="entry name" value="APOBEC/CMP_deaminase_Zn-bd"/>
</dbReference>
<evidence type="ECO:0000313" key="5">
    <source>
        <dbReference type="Proteomes" id="UP000177362"/>
    </source>
</evidence>
<dbReference type="EMBL" id="MHQJ01000032">
    <property type="protein sequence ID" value="OHA00966.1"/>
    <property type="molecule type" value="Genomic_DNA"/>
</dbReference>
<keyword evidence="1" id="KW-0479">Metal-binding</keyword>
<dbReference type="Gene3D" id="3.40.140.10">
    <property type="entry name" value="Cytidine Deaminase, domain 2"/>
    <property type="match status" value="1"/>
</dbReference>
<protein>
    <recommendedName>
        <fullName evidence="3">CMP/dCMP-type deaminase domain-containing protein</fullName>
    </recommendedName>
</protein>
<dbReference type="STRING" id="1802271.A3C11_01005"/>
<comment type="caution">
    <text evidence="4">The sequence shown here is derived from an EMBL/GenBank/DDBJ whole genome shotgun (WGS) entry which is preliminary data.</text>
</comment>
<accession>A0A1G2KNM2</accession>
<dbReference type="GO" id="GO:0016787">
    <property type="term" value="F:hydrolase activity"/>
    <property type="evidence" value="ECO:0007669"/>
    <property type="project" value="InterPro"/>
</dbReference>
<dbReference type="InterPro" id="IPR002125">
    <property type="entry name" value="CMP_dCMP_dom"/>
</dbReference>
<dbReference type="PROSITE" id="PS51747">
    <property type="entry name" value="CYT_DCMP_DEAMINASES_2"/>
    <property type="match status" value="1"/>
</dbReference>
<reference evidence="4 5" key="1">
    <citation type="journal article" date="2016" name="Nat. Commun.">
        <title>Thousands of microbial genomes shed light on interconnected biogeochemical processes in an aquifer system.</title>
        <authorList>
            <person name="Anantharaman K."/>
            <person name="Brown C.T."/>
            <person name="Hug L.A."/>
            <person name="Sharon I."/>
            <person name="Castelle C.J."/>
            <person name="Probst A.J."/>
            <person name="Thomas B.C."/>
            <person name="Singh A."/>
            <person name="Wilkins M.J."/>
            <person name="Karaoz U."/>
            <person name="Brodie E.L."/>
            <person name="Williams K.H."/>
            <person name="Hubbard S.S."/>
            <person name="Banfield J.F."/>
        </authorList>
    </citation>
    <scope>NUCLEOTIDE SEQUENCE [LARGE SCALE GENOMIC DNA]</scope>
</reference>
<dbReference type="AlphaFoldDB" id="A0A1G2KNM2"/>
<dbReference type="Proteomes" id="UP000177362">
    <property type="component" value="Unassembled WGS sequence"/>
</dbReference>